<feature type="transmembrane region" description="Helical" evidence="1">
    <location>
        <begin position="68"/>
        <end position="86"/>
    </location>
</feature>
<dbReference type="InterPro" id="IPR045713">
    <property type="entry name" value="DUF6069"/>
</dbReference>
<feature type="transmembrane region" description="Helical" evidence="1">
    <location>
        <begin position="119"/>
        <end position="139"/>
    </location>
</feature>
<protein>
    <submittedName>
        <fullName evidence="2">Uncharacterized protein</fullName>
    </submittedName>
</protein>
<comment type="caution">
    <text evidence="2">The sequence shown here is derived from an EMBL/GenBank/DDBJ whole genome shotgun (WGS) entry which is preliminary data.</text>
</comment>
<keyword evidence="3" id="KW-1185">Reference proteome</keyword>
<feature type="transmembrane region" description="Helical" evidence="1">
    <location>
        <begin position="93"/>
        <end position="113"/>
    </location>
</feature>
<keyword evidence="1" id="KW-0812">Transmembrane</keyword>
<dbReference type="Proteomes" id="UP000469185">
    <property type="component" value="Unassembled WGS sequence"/>
</dbReference>
<keyword evidence="1" id="KW-1133">Transmembrane helix</keyword>
<evidence type="ECO:0000256" key="1">
    <source>
        <dbReference type="SAM" id="Phobius"/>
    </source>
</evidence>
<dbReference type="Pfam" id="PF19545">
    <property type="entry name" value="DUF6069"/>
    <property type="match status" value="1"/>
</dbReference>
<accession>A0A6N9YTS2</accession>
<dbReference type="AlphaFoldDB" id="A0A6N9YTS2"/>
<evidence type="ECO:0000313" key="2">
    <source>
        <dbReference type="EMBL" id="NED98364.1"/>
    </source>
</evidence>
<proteinExistence type="predicted"/>
<gene>
    <name evidence="2" type="ORF">G1H11_23985</name>
</gene>
<evidence type="ECO:0000313" key="3">
    <source>
        <dbReference type="Proteomes" id="UP000469185"/>
    </source>
</evidence>
<name>A0A6N9YTS2_9ACTN</name>
<sequence>MPVSIVRAHTSSDLGRRAARFAPVAAVCIVVATVANLGLYAIGKAADAALRIDPGAGEPNHVIVPGDVAWKTAVPLALGALMLALIARRSRRWTMIAIVAGVAGVIITIPFVLTGAHDLTTGLLLAGMHTIGGLTYAVIGMRARLNAKA</sequence>
<reference evidence="2 3" key="1">
    <citation type="submission" date="2020-02" db="EMBL/GenBank/DDBJ databases">
        <authorList>
            <person name="Li X.-J."/>
            <person name="Feng X.-M."/>
        </authorList>
    </citation>
    <scope>NUCLEOTIDE SEQUENCE [LARGE SCALE GENOMIC DNA]</scope>
    <source>
        <strain evidence="2 3">CGMCC 4.7225</strain>
    </source>
</reference>
<feature type="transmembrane region" description="Helical" evidence="1">
    <location>
        <begin position="21"/>
        <end position="42"/>
    </location>
</feature>
<organism evidence="2 3">
    <name type="scientific">Phytoactinopolyspora alkaliphila</name>
    <dbReference type="NCBI Taxonomy" id="1783498"/>
    <lineage>
        <taxon>Bacteria</taxon>
        <taxon>Bacillati</taxon>
        <taxon>Actinomycetota</taxon>
        <taxon>Actinomycetes</taxon>
        <taxon>Jiangellales</taxon>
        <taxon>Jiangellaceae</taxon>
        <taxon>Phytoactinopolyspora</taxon>
    </lineage>
</organism>
<keyword evidence="1" id="KW-0472">Membrane</keyword>
<dbReference type="RefSeq" id="WP_163821148.1">
    <property type="nucleotide sequence ID" value="NZ_JAAGOB010000019.1"/>
</dbReference>
<dbReference type="EMBL" id="JAAGOB010000019">
    <property type="protein sequence ID" value="NED98364.1"/>
    <property type="molecule type" value="Genomic_DNA"/>
</dbReference>